<dbReference type="GO" id="GO:0005634">
    <property type="term" value="C:nucleus"/>
    <property type="evidence" value="ECO:0007669"/>
    <property type="project" value="UniProtKB-SubCell"/>
</dbReference>
<feature type="transmembrane region" description="Helical" evidence="7">
    <location>
        <begin position="298"/>
        <end position="321"/>
    </location>
</feature>
<comment type="function">
    <text evidence="6">Bifunctional enzyme that catalyzes the enolization of 2,3-diketo-5-methylthiopentyl-1-phosphate (DK-MTP-1-P) into the intermediate 2-hydroxy-3-keto-5-methylthiopentenyl-1-phosphate (HK-MTPenyl-1-P), which is then dephosphorylated to form the acireductone 1,2-dihydroxy-3-keto-5-methylthiopentene (DHK-MTPene).</text>
</comment>
<comment type="caution">
    <text evidence="8">The sequence shown here is derived from an EMBL/GenBank/DDBJ whole genome shotgun (WGS) entry which is preliminary data.</text>
</comment>
<feature type="binding site" evidence="6">
    <location>
        <position position="31"/>
    </location>
    <ligand>
        <name>Mg(2+)</name>
        <dbReference type="ChEBI" id="CHEBI:18420"/>
    </ligand>
</feature>
<feature type="binding site" evidence="6">
    <location>
        <position position="29"/>
    </location>
    <ligand>
        <name>Mg(2+)</name>
        <dbReference type="ChEBI" id="CHEBI:18420"/>
    </ligand>
</feature>
<organism evidence="8 9">
    <name type="scientific">Caenorhabditis nigoni</name>
    <dbReference type="NCBI Taxonomy" id="1611254"/>
    <lineage>
        <taxon>Eukaryota</taxon>
        <taxon>Metazoa</taxon>
        <taxon>Ecdysozoa</taxon>
        <taxon>Nematoda</taxon>
        <taxon>Chromadorea</taxon>
        <taxon>Rhabditida</taxon>
        <taxon>Rhabditina</taxon>
        <taxon>Rhabditomorpha</taxon>
        <taxon>Rhabditoidea</taxon>
        <taxon>Rhabditidae</taxon>
        <taxon>Peloderinae</taxon>
        <taxon>Caenorhabditis</taxon>
    </lineage>
</organism>
<comment type="catalytic activity">
    <reaction evidence="6">
        <text>5-methylsulfanyl-2,3-dioxopentyl phosphate + H2O = 1,2-dihydroxy-5-(methylsulfanyl)pent-1-en-3-one + phosphate</text>
        <dbReference type="Rhea" id="RHEA:21700"/>
        <dbReference type="ChEBI" id="CHEBI:15377"/>
        <dbReference type="ChEBI" id="CHEBI:43474"/>
        <dbReference type="ChEBI" id="CHEBI:49252"/>
        <dbReference type="ChEBI" id="CHEBI:58828"/>
        <dbReference type="EC" id="3.1.3.77"/>
    </reaction>
</comment>
<evidence type="ECO:0000256" key="1">
    <source>
        <dbReference type="ARBA" id="ARBA00022605"/>
    </source>
</evidence>
<dbReference type="OrthoDB" id="272500at2759"/>
<evidence type="ECO:0000256" key="5">
    <source>
        <dbReference type="ARBA" id="ARBA00023167"/>
    </source>
</evidence>
<keyword evidence="6" id="KW-0539">Nucleus</keyword>
<dbReference type="InterPro" id="IPR023943">
    <property type="entry name" value="Enolase-ppase_E1"/>
</dbReference>
<dbReference type="HAMAP" id="MF_03117">
    <property type="entry name" value="Salvage_MtnC_euk"/>
    <property type="match status" value="1"/>
</dbReference>
<dbReference type="PANTHER" id="PTHR20371">
    <property type="entry name" value="ENOLASE-PHOSPHATASE E1"/>
    <property type="match status" value="1"/>
</dbReference>
<dbReference type="Gene3D" id="1.10.720.60">
    <property type="match status" value="1"/>
</dbReference>
<comment type="pathway">
    <text evidence="6">Amino-acid biosynthesis; L-methionine biosynthesis via salvage pathway; L-methionine from S-methyl-5-thio-alpha-D-ribose 1-phosphate: step 3/6.</text>
</comment>
<dbReference type="SFLD" id="SFLDG01133">
    <property type="entry name" value="C1.5.4:_Enolase-phosphatase_Li"/>
    <property type="match status" value="1"/>
</dbReference>
<dbReference type="STRING" id="1611254.A0A2G5TGK5"/>
<dbReference type="InterPro" id="IPR006439">
    <property type="entry name" value="HAD-SF_hydro_IA"/>
</dbReference>
<evidence type="ECO:0000256" key="7">
    <source>
        <dbReference type="SAM" id="Phobius"/>
    </source>
</evidence>
<dbReference type="SFLD" id="SFLDS00003">
    <property type="entry name" value="Haloacid_Dehalogenase"/>
    <property type="match status" value="1"/>
</dbReference>
<dbReference type="Pfam" id="PF00702">
    <property type="entry name" value="Hydrolase"/>
    <property type="match status" value="1"/>
</dbReference>
<dbReference type="InterPro" id="IPR036412">
    <property type="entry name" value="HAD-like_sf"/>
</dbReference>
<feature type="binding site" evidence="6">
    <location>
        <position position="219"/>
    </location>
    <ligand>
        <name>Mg(2+)</name>
        <dbReference type="ChEBI" id="CHEBI:18420"/>
    </ligand>
</feature>
<name>A0A2G5TGK5_9PELO</name>
<dbReference type="GO" id="GO:0043874">
    <property type="term" value="F:acireductone synthase activity"/>
    <property type="evidence" value="ECO:0007669"/>
    <property type="project" value="UniProtKB-EC"/>
</dbReference>
<keyword evidence="1 6" id="KW-0028">Amino-acid biosynthesis</keyword>
<comment type="subcellular location">
    <subcellularLocation>
        <location evidence="6">Cytoplasm</location>
    </subcellularLocation>
    <subcellularLocation>
        <location evidence="6">Nucleus</location>
    </subcellularLocation>
</comment>
<dbReference type="HAMAP" id="MF_01681">
    <property type="entry name" value="Salvage_MtnC"/>
    <property type="match status" value="1"/>
</dbReference>
<comment type="pathway">
    <text evidence="6">Amino-acid biosynthesis; L-methionine biosynthesis via salvage pathway; L-methionine from S-methyl-5-thio-alpha-D-ribose 1-phosphate: step 4/6.</text>
</comment>
<dbReference type="SFLD" id="SFLDF00044">
    <property type="entry name" value="enolase-phosphatase"/>
    <property type="match status" value="1"/>
</dbReference>
<dbReference type="FunFam" id="3.40.50.1000:FF:000079">
    <property type="entry name" value="Enolase-phosphatase E1"/>
    <property type="match status" value="1"/>
</dbReference>
<dbReference type="SFLD" id="SFLDG01129">
    <property type="entry name" value="C1.5:_HAD__Beta-PGM__Phosphata"/>
    <property type="match status" value="1"/>
</dbReference>
<dbReference type="GO" id="GO:0000287">
    <property type="term" value="F:magnesium ion binding"/>
    <property type="evidence" value="ECO:0007669"/>
    <property type="project" value="UniProtKB-UniRule"/>
</dbReference>
<feature type="binding site" evidence="6">
    <location>
        <position position="194"/>
    </location>
    <ligand>
        <name>substrate</name>
    </ligand>
</feature>
<keyword evidence="2 6" id="KW-0479">Metal-binding</keyword>
<dbReference type="PANTHER" id="PTHR20371:SF1">
    <property type="entry name" value="ENOLASE-PHOSPHATASE E1"/>
    <property type="match status" value="1"/>
</dbReference>
<keyword evidence="4 6" id="KW-0460">Magnesium</keyword>
<keyword evidence="6" id="KW-0963">Cytoplasm</keyword>
<dbReference type="GO" id="GO:0019509">
    <property type="term" value="P:L-methionine salvage from methylthioadenosine"/>
    <property type="evidence" value="ECO:0007669"/>
    <property type="project" value="UniProtKB-UniRule"/>
</dbReference>
<dbReference type="InterPro" id="IPR023214">
    <property type="entry name" value="HAD_sf"/>
</dbReference>
<dbReference type="CDD" id="cd01629">
    <property type="entry name" value="HAD_EP"/>
    <property type="match status" value="1"/>
</dbReference>
<proteinExistence type="inferred from homology"/>
<comment type="similarity">
    <text evidence="6">Belongs to the HAD-like hydrolase superfamily. MasA/MtnC family.</text>
</comment>
<evidence type="ECO:0000256" key="2">
    <source>
        <dbReference type="ARBA" id="ARBA00022723"/>
    </source>
</evidence>
<keyword evidence="7" id="KW-1133">Transmembrane helix</keyword>
<dbReference type="Gene3D" id="3.40.50.1000">
    <property type="entry name" value="HAD superfamily/HAD-like"/>
    <property type="match status" value="1"/>
</dbReference>
<keyword evidence="9" id="KW-1185">Reference proteome</keyword>
<dbReference type="AlphaFoldDB" id="A0A2G5TGK5"/>
<keyword evidence="3 6" id="KW-0378">Hydrolase</keyword>
<dbReference type="NCBIfam" id="TIGR01691">
    <property type="entry name" value="enolase-ppase"/>
    <property type="match status" value="1"/>
</dbReference>
<keyword evidence="5 6" id="KW-0486">Methionine biosynthesis</keyword>
<evidence type="ECO:0000256" key="3">
    <source>
        <dbReference type="ARBA" id="ARBA00022801"/>
    </source>
</evidence>
<keyword evidence="7" id="KW-0472">Membrane</keyword>
<dbReference type="InterPro" id="IPR027511">
    <property type="entry name" value="ENOPH1_eukaryotes"/>
</dbReference>
<accession>A0A2G5TGK5</accession>
<feature type="transmembrane region" description="Helical" evidence="7">
    <location>
        <begin position="341"/>
        <end position="360"/>
    </location>
</feature>
<evidence type="ECO:0000256" key="6">
    <source>
        <dbReference type="HAMAP-Rule" id="MF_03117"/>
    </source>
</evidence>
<comment type="cofactor">
    <cofactor evidence="6">
        <name>Mg(2+)</name>
        <dbReference type="ChEBI" id="CHEBI:18420"/>
    </cofactor>
    <text evidence="6">Binds 1 Mg(2+) ion per subunit.</text>
</comment>
<dbReference type="Proteomes" id="UP000230233">
    <property type="component" value="Chromosome V"/>
</dbReference>
<evidence type="ECO:0000313" key="8">
    <source>
        <dbReference type="EMBL" id="PIC26455.1"/>
    </source>
</evidence>
<dbReference type="EMBL" id="PDUG01000005">
    <property type="protein sequence ID" value="PIC26455.1"/>
    <property type="molecule type" value="Genomic_DNA"/>
</dbReference>
<dbReference type="EC" id="3.1.3.77" evidence="6"/>
<evidence type="ECO:0000256" key="4">
    <source>
        <dbReference type="ARBA" id="ARBA00022842"/>
    </source>
</evidence>
<gene>
    <name evidence="8" type="primary">Cnig_chr_V.g19025</name>
    <name evidence="8" type="ORF">B9Z55_019025</name>
</gene>
<comment type="subunit">
    <text evidence="6">Monomer.</text>
</comment>
<feature type="binding site" evidence="6">
    <location>
        <begin position="160"/>
        <end position="161"/>
    </location>
    <ligand>
        <name>substrate</name>
    </ligand>
</feature>
<dbReference type="UniPathway" id="UPA00904">
    <property type="reaction ID" value="UER00876"/>
</dbReference>
<dbReference type="FunFam" id="1.10.720.60:FF:000010">
    <property type="entry name" value="Enolase-phosphatase E1"/>
    <property type="match status" value="1"/>
</dbReference>
<protein>
    <recommendedName>
        <fullName evidence="6">Enolase-phosphatase E1</fullName>
        <ecNumber evidence="6">3.1.3.77</ecNumber>
    </recommendedName>
    <alternativeName>
        <fullName evidence="6">2,3-diketo-5-methylthio-1-phosphopentane phosphatase</fullName>
    </alternativeName>
</protein>
<sequence length="460" mass="52632">MSSIFFHIRTLIPVMTNTTTIQFNALLLDIEGTITSISFVKDELFPYAFENVGKYLEEHYDKPATQIIIEDLRRLAEQQLETDAAVVKIREPKQECIEDVTKNVRHWIKRDKKLTPMKALQGLIWEEAYQRGYVKGHVYPDVLPILKIIENRKIPIYIYSSGSVHAQKLLFANSVEGDMTKILYGYFDTNIGLKGETSSYTKISEQIGVPEKDILFLTDVEAEAAAASKAGLQTRLVIRPGNAALTQEAKNALIRPGVFQEERDNFDADNIRKAHEKDKVDEKEWTLIYRDVGASRTFYMTAAFLPCFIIGSTIFAIDINTNSPSNRFDFVQKLVTDAEELGTLIVLPSLALTVVIAFLARVQQLRLIRIYQNKKDTESFMAIRSKLLVTQHKALFRRDETTGFYFAEDQTDGARVALHFLFGNIQIGNRKFMIMDDMFKANNYRSYMLNETSVPPRLYE</sequence>
<keyword evidence="7" id="KW-0812">Transmembrane</keyword>
<evidence type="ECO:0000313" key="9">
    <source>
        <dbReference type="Proteomes" id="UP000230233"/>
    </source>
</evidence>
<reference evidence="9" key="1">
    <citation type="submission" date="2017-10" db="EMBL/GenBank/DDBJ databases">
        <title>Rapid genome shrinkage in a self-fertile nematode reveals novel sperm competition proteins.</title>
        <authorList>
            <person name="Yin D."/>
            <person name="Schwarz E.M."/>
            <person name="Thomas C.G."/>
            <person name="Felde R.L."/>
            <person name="Korf I.F."/>
            <person name="Cutter A.D."/>
            <person name="Schartner C.M."/>
            <person name="Ralston E.J."/>
            <person name="Meyer B.J."/>
            <person name="Haag E.S."/>
        </authorList>
    </citation>
    <scope>NUCLEOTIDE SEQUENCE [LARGE SCALE GENOMIC DNA]</scope>
    <source>
        <strain evidence="9">JU1422</strain>
    </source>
</reference>
<dbReference type="GO" id="GO:0005737">
    <property type="term" value="C:cytoplasm"/>
    <property type="evidence" value="ECO:0007669"/>
    <property type="project" value="UniProtKB-SubCell"/>
</dbReference>
<dbReference type="NCBIfam" id="TIGR01549">
    <property type="entry name" value="HAD-SF-IA-v1"/>
    <property type="match status" value="1"/>
</dbReference>
<dbReference type="SUPFAM" id="SSF56784">
    <property type="entry name" value="HAD-like"/>
    <property type="match status" value="1"/>
</dbReference>